<reference evidence="2" key="1">
    <citation type="journal article" date="2022" name="Mol. Ecol. Resour.">
        <title>The genomes of chicory, endive, great burdock and yacon provide insights into Asteraceae palaeo-polyploidization history and plant inulin production.</title>
        <authorList>
            <person name="Fan W."/>
            <person name="Wang S."/>
            <person name="Wang H."/>
            <person name="Wang A."/>
            <person name="Jiang F."/>
            <person name="Liu H."/>
            <person name="Zhao H."/>
            <person name="Xu D."/>
            <person name="Zhang Y."/>
        </authorList>
    </citation>
    <scope>NUCLEOTIDE SEQUENCE [LARGE SCALE GENOMIC DNA]</scope>
    <source>
        <strain evidence="2">cv. Punajuju</strain>
    </source>
</reference>
<gene>
    <name evidence="1" type="ORF">L2E82_05658</name>
</gene>
<dbReference type="EMBL" id="CM042009">
    <property type="protein sequence ID" value="KAI3791795.1"/>
    <property type="molecule type" value="Genomic_DNA"/>
</dbReference>
<organism evidence="1 2">
    <name type="scientific">Cichorium intybus</name>
    <name type="common">Chicory</name>
    <dbReference type="NCBI Taxonomy" id="13427"/>
    <lineage>
        <taxon>Eukaryota</taxon>
        <taxon>Viridiplantae</taxon>
        <taxon>Streptophyta</taxon>
        <taxon>Embryophyta</taxon>
        <taxon>Tracheophyta</taxon>
        <taxon>Spermatophyta</taxon>
        <taxon>Magnoliopsida</taxon>
        <taxon>eudicotyledons</taxon>
        <taxon>Gunneridae</taxon>
        <taxon>Pentapetalae</taxon>
        <taxon>asterids</taxon>
        <taxon>campanulids</taxon>
        <taxon>Asterales</taxon>
        <taxon>Asteraceae</taxon>
        <taxon>Cichorioideae</taxon>
        <taxon>Cichorieae</taxon>
        <taxon>Cichoriinae</taxon>
        <taxon>Cichorium</taxon>
    </lineage>
</organism>
<reference evidence="1 2" key="2">
    <citation type="journal article" date="2022" name="Mol. Ecol. Resour.">
        <title>The genomes of chicory, endive, great burdock and yacon provide insights into Asteraceae paleo-polyploidization history and plant inulin production.</title>
        <authorList>
            <person name="Fan W."/>
            <person name="Wang S."/>
            <person name="Wang H."/>
            <person name="Wang A."/>
            <person name="Jiang F."/>
            <person name="Liu H."/>
            <person name="Zhao H."/>
            <person name="Xu D."/>
            <person name="Zhang Y."/>
        </authorList>
    </citation>
    <scope>NUCLEOTIDE SEQUENCE [LARGE SCALE GENOMIC DNA]</scope>
    <source>
        <strain evidence="2">cv. Punajuju</strain>
        <tissue evidence="1">Leaves</tissue>
    </source>
</reference>
<evidence type="ECO:0000313" key="2">
    <source>
        <dbReference type="Proteomes" id="UP001055811"/>
    </source>
</evidence>
<name>A0ACB9H9F3_CICIN</name>
<protein>
    <submittedName>
        <fullName evidence="1">Uncharacterized protein</fullName>
    </submittedName>
</protein>
<keyword evidence="2" id="KW-1185">Reference proteome</keyword>
<sequence>MTDHPSPPPPPPRLIVLRTTPEILKQTTAFFSTRNNFLMFLLLSFYLLSLRVNIDFATHSLTSFIDNDPFIKSFISRIQSPSSVTSPTTAITTSNRHRRGPFLQLTRVGTLEDDFFSGDDELDHRFFGNLPNPQLNSTSFILDSVDPQLGFSNFVSDNGIRTSEAVRSSAKLNSTSIEIIEKDENVVIDEFNRSAPIDETPENKSNLEFFLKRFDLEYHDFTALLYHVGAFSASYASVVLGFVLTHAFIQGIIFVLVVNNFCRRYNSFVIVYLNGIFWGLQRLTSFILIRWVIRDTFTQLLALFFFGKIDDRYSLLKIFVRAKFMPFSMTTPWGKGFEKEIQGYIISWLLLDVFISFVFAVGDWVVMADPRKNRKAAVKEGWHLLSLMLHPAINLKCYEAIVCGPFARGLLARTFGDLIAMAFQSFMEVYFMVAWMMYYLSVKSVDANSHGQPFGQRELEAMLEDVR</sequence>
<comment type="caution">
    <text evidence="1">The sequence shown here is derived from an EMBL/GenBank/DDBJ whole genome shotgun (WGS) entry which is preliminary data.</text>
</comment>
<evidence type="ECO:0000313" key="1">
    <source>
        <dbReference type="EMBL" id="KAI3791795.1"/>
    </source>
</evidence>
<dbReference type="Proteomes" id="UP001055811">
    <property type="component" value="Linkage Group LG01"/>
</dbReference>
<proteinExistence type="predicted"/>
<accession>A0ACB9H9F3</accession>